<gene>
    <name evidence="1" type="ORF">VNO80_20388</name>
</gene>
<proteinExistence type="predicted"/>
<protein>
    <submittedName>
        <fullName evidence="1">Uncharacterized protein</fullName>
    </submittedName>
</protein>
<organism evidence="1 2">
    <name type="scientific">Phaseolus coccineus</name>
    <name type="common">Scarlet runner bean</name>
    <name type="synonym">Phaseolus multiflorus</name>
    <dbReference type="NCBI Taxonomy" id="3886"/>
    <lineage>
        <taxon>Eukaryota</taxon>
        <taxon>Viridiplantae</taxon>
        <taxon>Streptophyta</taxon>
        <taxon>Embryophyta</taxon>
        <taxon>Tracheophyta</taxon>
        <taxon>Spermatophyta</taxon>
        <taxon>Magnoliopsida</taxon>
        <taxon>eudicotyledons</taxon>
        <taxon>Gunneridae</taxon>
        <taxon>Pentapetalae</taxon>
        <taxon>rosids</taxon>
        <taxon>fabids</taxon>
        <taxon>Fabales</taxon>
        <taxon>Fabaceae</taxon>
        <taxon>Papilionoideae</taxon>
        <taxon>50 kb inversion clade</taxon>
        <taxon>NPAAA clade</taxon>
        <taxon>indigoferoid/millettioid clade</taxon>
        <taxon>Phaseoleae</taxon>
        <taxon>Phaseolus</taxon>
    </lineage>
</organism>
<sequence>MGNTQTSNYSEQFPLGNSPVLFLRKTKFGRGPEAVHTWTAQYNSFGSTCELELAKTNGDNNQDQELTISIHDHASNQPNDYVKFKLDVSVKESLLLGDANVTGTASVLRLPMCKIPMAQGGVLKASSYLYGTDADRKGLVVLSRARTHDDDKVLPYMITVTHYFFSAYYSHGVSLVAKICSISDDGGLSVEIEKPSKHPKTELLKMFDDVKAKGWWPDPTSSDWPIELPNQNKNPANANPFPSYHNIRSIISNGGYVYGNRNGCLTVHQHFYGSRHQRIAFNE</sequence>
<comment type="caution">
    <text evidence="1">The sequence shown here is derived from an EMBL/GenBank/DDBJ whole genome shotgun (WGS) entry which is preliminary data.</text>
</comment>
<keyword evidence="2" id="KW-1185">Reference proteome</keyword>
<reference evidence="1 2" key="1">
    <citation type="submission" date="2024-01" db="EMBL/GenBank/DDBJ databases">
        <title>The genomes of 5 underutilized Papilionoideae crops provide insights into root nodulation and disease resistanc.</title>
        <authorList>
            <person name="Jiang F."/>
        </authorList>
    </citation>
    <scope>NUCLEOTIDE SEQUENCE [LARGE SCALE GENOMIC DNA]</scope>
    <source>
        <strain evidence="1">JINMINGXINNONG_FW02</strain>
        <tissue evidence="1">Leaves</tissue>
    </source>
</reference>
<evidence type="ECO:0000313" key="1">
    <source>
        <dbReference type="EMBL" id="KAK7354848.1"/>
    </source>
</evidence>
<dbReference type="AlphaFoldDB" id="A0AAN9MNX5"/>
<dbReference type="Proteomes" id="UP001374584">
    <property type="component" value="Unassembled WGS sequence"/>
</dbReference>
<dbReference type="EMBL" id="JAYMYR010000007">
    <property type="protein sequence ID" value="KAK7354848.1"/>
    <property type="molecule type" value="Genomic_DNA"/>
</dbReference>
<accession>A0AAN9MNX5</accession>
<evidence type="ECO:0000313" key="2">
    <source>
        <dbReference type="Proteomes" id="UP001374584"/>
    </source>
</evidence>
<name>A0AAN9MNX5_PHACN</name>